<feature type="domain" description="Glycosyltransferase 2-like" evidence="1">
    <location>
        <begin position="11"/>
        <end position="102"/>
    </location>
</feature>
<dbReference type="SMART" id="SM00028">
    <property type="entry name" value="TPR"/>
    <property type="match status" value="3"/>
</dbReference>
<dbReference type="InterPro" id="IPR011990">
    <property type="entry name" value="TPR-like_helical_dom_sf"/>
</dbReference>
<dbReference type="PANTHER" id="PTHR43630">
    <property type="entry name" value="POLY-BETA-1,6-N-ACETYL-D-GLUCOSAMINE SYNTHASE"/>
    <property type="match status" value="1"/>
</dbReference>
<dbReference type="Proteomes" id="UP000717624">
    <property type="component" value="Unassembled WGS sequence"/>
</dbReference>
<dbReference type="InterPro" id="IPR001173">
    <property type="entry name" value="Glyco_trans_2-like"/>
</dbReference>
<dbReference type="RefSeq" id="WP_204516728.1">
    <property type="nucleotide sequence ID" value="NZ_BAABIN010000009.1"/>
</dbReference>
<dbReference type="EMBL" id="JAFBEB010000001">
    <property type="protein sequence ID" value="MBM7589030.1"/>
    <property type="molecule type" value="Genomic_DNA"/>
</dbReference>
<dbReference type="Gene3D" id="1.25.40.10">
    <property type="entry name" value="Tetratricopeptide repeat domain"/>
    <property type="match status" value="2"/>
</dbReference>
<evidence type="ECO:0000313" key="2">
    <source>
        <dbReference type="EMBL" id="MBM7589030.1"/>
    </source>
</evidence>
<organism evidence="2 3">
    <name type="scientific">Brevibacillus fulvus</name>
    <dbReference type="NCBI Taxonomy" id="1125967"/>
    <lineage>
        <taxon>Bacteria</taxon>
        <taxon>Bacillati</taxon>
        <taxon>Bacillota</taxon>
        <taxon>Bacilli</taxon>
        <taxon>Bacillales</taxon>
        <taxon>Paenibacillaceae</taxon>
        <taxon>Brevibacillus</taxon>
    </lineage>
</organism>
<reference evidence="2" key="1">
    <citation type="submission" date="2021-01" db="EMBL/GenBank/DDBJ databases">
        <title>Genomic Encyclopedia of Type Strains, Phase IV (KMG-IV): sequencing the most valuable type-strain genomes for metagenomic binning, comparative biology and taxonomic classification.</title>
        <authorList>
            <person name="Goeker M."/>
        </authorList>
    </citation>
    <scope>NUCLEOTIDE SEQUENCE</scope>
    <source>
        <strain evidence="2">DSM 25523</strain>
    </source>
</reference>
<evidence type="ECO:0000259" key="1">
    <source>
        <dbReference type="Pfam" id="PF00535"/>
    </source>
</evidence>
<dbReference type="InterPro" id="IPR019734">
    <property type="entry name" value="TPR_rpt"/>
</dbReference>
<dbReference type="SUPFAM" id="SSF53448">
    <property type="entry name" value="Nucleotide-diphospho-sugar transferases"/>
    <property type="match status" value="1"/>
</dbReference>
<gene>
    <name evidence="2" type="ORF">JOD01_000616</name>
</gene>
<dbReference type="Pfam" id="PF00535">
    <property type="entry name" value="Glycos_transf_2"/>
    <property type="match status" value="1"/>
</dbReference>
<evidence type="ECO:0000313" key="3">
    <source>
        <dbReference type="Proteomes" id="UP000717624"/>
    </source>
</evidence>
<accession>A0A938Y0R4</accession>
<keyword evidence="3" id="KW-1185">Reference proteome</keyword>
<dbReference type="SUPFAM" id="SSF48452">
    <property type="entry name" value="TPR-like"/>
    <property type="match status" value="1"/>
</dbReference>
<sequence>MNNLKIAVYAICKNEQQFVDRWMDSIQDADVVVVADTGSSDDTAAALRERGAIVQTIKVDPWRFDLARNAALSFVPKDIDICICMDLDEVCEPGWREKIERTWTPEATRMRYMFTWLFNPDGTRGKSYRAEKIHRRHGFRWVHPVHEILQYYGDDPEHYVEDLSLYINHFPDQGKPRSQYLPLLELSVKEAPDYDRNVHYLGREYMYYRMWDKCIETLKRHLELPTALWKDERCASMRYIARSYREKGDFAEARNWYYRAIAEAPHLREPFVDMAVLAYMEKDWTTAYHMIEEALKITQRPITYINEPYCWNASVYDLGAMACYYLGMYEKAEHYAKIAAEMAPQDQRIQNNLAITQAKIRSLGKTSIEQK</sequence>
<dbReference type="InterPro" id="IPR029044">
    <property type="entry name" value="Nucleotide-diphossugar_trans"/>
</dbReference>
<name>A0A938Y0R4_9BACL</name>
<proteinExistence type="predicted"/>
<dbReference type="Gene3D" id="3.90.550.10">
    <property type="entry name" value="Spore Coat Polysaccharide Biosynthesis Protein SpsA, Chain A"/>
    <property type="match status" value="1"/>
</dbReference>
<protein>
    <submittedName>
        <fullName evidence="2">Glycosyltransferase involved in cell wall biosynthesis</fullName>
    </submittedName>
</protein>
<comment type="caution">
    <text evidence="2">The sequence shown here is derived from an EMBL/GenBank/DDBJ whole genome shotgun (WGS) entry which is preliminary data.</text>
</comment>
<dbReference type="AlphaFoldDB" id="A0A938Y0R4"/>
<dbReference type="PANTHER" id="PTHR43630:SF2">
    <property type="entry name" value="GLYCOSYLTRANSFERASE"/>
    <property type="match status" value="1"/>
</dbReference>